<sequence length="299" mass="34017">MPAHTVVKKEPVDEVPEPRNPPNPRHDDDASDDESDEKDIKPKIDGLEKIGIDFKPIKPVPKAGPRKPTEFTIKLQGTKDGKQYCIRFRRYPYHKGIGIKVSLRSDMRSWQEHLVKYYGYEMDKLRVIYDGKIVQDDQTMAELEVEDYDEFDVFLEHSTQPTSTADIKPKIDGVQQAGVDFFRVKKYKAVPRRPEHIPVTINGSSDGRVYQRKIRVLPHEDAGHIKVRALVDRRSADGSAGWLRRTATTSASSGMHAELIGADEISIVFNGVILHEETMEELNVEEGDEFDVYFEQLGG</sequence>
<dbReference type="Proteomes" id="UP000827549">
    <property type="component" value="Chromosome 2"/>
</dbReference>
<gene>
    <name evidence="3" type="ORF">LOC62_02G002938</name>
</gene>
<keyword evidence="4" id="KW-1185">Reference proteome</keyword>
<name>A0AAF0Y7N0_9TREE</name>
<dbReference type="Gene3D" id="3.10.20.90">
    <property type="entry name" value="Phosphatidylinositol 3-kinase Catalytic Subunit, Chain A, domain 1"/>
    <property type="match status" value="1"/>
</dbReference>
<feature type="domain" description="Ubiquitin-like" evidence="2">
    <location>
        <begin position="71"/>
        <end position="160"/>
    </location>
</feature>
<reference evidence="3" key="1">
    <citation type="submission" date="2023-10" db="EMBL/GenBank/DDBJ databases">
        <authorList>
            <person name="Noh H."/>
        </authorList>
    </citation>
    <scope>NUCLEOTIDE SEQUENCE</scope>
    <source>
        <strain evidence="3">DUCC4014</strain>
    </source>
</reference>
<evidence type="ECO:0000313" key="3">
    <source>
        <dbReference type="EMBL" id="WOO79416.1"/>
    </source>
</evidence>
<dbReference type="InterPro" id="IPR000626">
    <property type="entry name" value="Ubiquitin-like_dom"/>
</dbReference>
<dbReference type="EMBL" id="CP086715">
    <property type="protein sequence ID" value="WOO79416.1"/>
    <property type="molecule type" value="Genomic_DNA"/>
</dbReference>
<accession>A0AAF0Y7N0</accession>
<dbReference type="PROSITE" id="PS50053">
    <property type="entry name" value="UBIQUITIN_2"/>
    <property type="match status" value="2"/>
</dbReference>
<feature type="region of interest" description="Disordered" evidence="1">
    <location>
        <begin position="1"/>
        <end position="44"/>
    </location>
</feature>
<protein>
    <recommendedName>
        <fullName evidence="2">Ubiquitin-like domain-containing protein</fullName>
    </recommendedName>
</protein>
<dbReference type="GeneID" id="87806185"/>
<dbReference type="PANTHER" id="PTHR10562">
    <property type="entry name" value="SMALL UBIQUITIN-RELATED MODIFIER"/>
    <property type="match status" value="1"/>
</dbReference>
<dbReference type="SUPFAM" id="SSF54236">
    <property type="entry name" value="Ubiquitin-like"/>
    <property type="match status" value="1"/>
</dbReference>
<evidence type="ECO:0000256" key="1">
    <source>
        <dbReference type="SAM" id="MobiDB-lite"/>
    </source>
</evidence>
<organism evidence="3 4">
    <name type="scientific">Vanrija pseudolonga</name>
    <dbReference type="NCBI Taxonomy" id="143232"/>
    <lineage>
        <taxon>Eukaryota</taxon>
        <taxon>Fungi</taxon>
        <taxon>Dikarya</taxon>
        <taxon>Basidiomycota</taxon>
        <taxon>Agaricomycotina</taxon>
        <taxon>Tremellomycetes</taxon>
        <taxon>Trichosporonales</taxon>
        <taxon>Trichosporonaceae</taxon>
        <taxon>Vanrija</taxon>
    </lineage>
</organism>
<evidence type="ECO:0000259" key="2">
    <source>
        <dbReference type="PROSITE" id="PS50053"/>
    </source>
</evidence>
<dbReference type="AlphaFoldDB" id="A0AAF0Y7N0"/>
<feature type="domain" description="Ubiquitin-like" evidence="2">
    <location>
        <begin position="262"/>
        <end position="299"/>
    </location>
</feature>
<dbReference type="Pfam" id="PF00240">
    <property type="entry name" value="ubiquitin"/>
    <property type="match status" value="1"/>
</dbReference>
<dbReference type="RefSeq" id="XP_062625448.1">
    <property type="nucleotide sequence ID" value="XM_062769464.1"/>
</dbReference>
<dbReference type="InterPro" id="IPR029071">
    <property type="entry name" value="Ubiquitin-like_domsf"/>
</dbReference>
<proteinExistence type="predicted"/>
<evidence type="ECO:0000313" key="4">
    <source>
        <dbReference type="Proteomes" id="UP000827549"/>
    </source>
</evidence>